<evidence type="ECO:0000256" key="3">
    <source>
        <dbReference type="ARBA" id="ARBA00022679"/>
    </source>
</evidence>
<evidence type="ECO:0000256" key="4">
    <source>
        <dbReference type="ARBA" id="ARBA00022691"/>
    </source>
</evidence>
<dbReference type="Gene3D" id="3.40.630.30">
    <property type="match status" value="1"/>
</dbReference>
<accession>A0A0E1W0P3</accession>
<dbReference type="InterPro" id="IPR016181">
    <property type="entry name" value="Acyl_CoA_acyltransferase"/>
</dbReference>
<gene>
    <name evidence="9" type="ORF">BURPS1710A_A0738</name>
</gene>
<evidence type="ECO:0000256" key="8">
    <source>
        <dbReference type="RuleBase" id="RU361135"/>
    </source>
</evidence>
<dbReference type="HOGENOM" id="CLU_085711_2_0_4"/>
<organism evidence="9">
    <name type="scientific">Burkholderia pseudomallei 1710a</name>
    <dbReference type="NCBI Taxonomy" id="320371"/>
    <lineage>
        <taxon>Bacteria</taxon>
        <taxon>Pseudomonadati</taxon>
        <taxon>Pseudomonadota</taxon>
        <taxon>Betaproteobacteria</taxon>
        <taxon>Burkholderiales</taxon>
        <taxon>Burkholderiaceae</taxon>
        <taxon>Burkholderia</taxon>
        <taxon>pseudomallei group</taxon>
    </lineage>
</organism>
<dbReference type="GO" id="GO:0009372">
    <property type="term" value="P:quorum sensing"/>
    <property type="evidence" value="ECO:0007669"/>
    <property type="project" value="UniProtKB-UniRule"/>
</dbReference>
<evidence type="ECO:0000256" key="5">
    <source>
        <dbReference type="ARBA" id="ARBA00022929"/>
    </source>
</evidence>
<dbReference type="AlphaFoldDB" id="A0A0E1W0P3"/>
<dbReference type="EC" id="2.3.1.184" evidence="1 8"/>
<reference evidence="9" key="1">
    <citation type="submission" date="2009-05" db="EMBL/GenBank/DDBJ databases">
        <authorList>
            <person name="Harkins D.M."/>
            <person name="DeShazer D."/>
            <person name="Woods D.E."/>
            <person name="Brinkac L.M."/>
            <person name="Brown K.A."/>
            <person name="Hung G.C."/>
            <person name="Tuanyok A."/>
            <person name="Zhang B."/>
            <person name="Nierman W.C."/>
        </authorList>
    </citation>
    <scope>NUCLEOTIDE SEQUENCE [LARGE SCALE GENOMIC DNA]</scope>
    <source>
        <strain evidence="9">1710a</strain>
    </source>
</reference>
<keyword evidence="2 7" id="KW-0673">Quorum sensing</keyword>
<comment type="similarity">
    <text evidence="7 8">Belongs to the autoinducer synthase family.</text>
</comment>
<dbReference type="PANTHER" id="PTHR39322:SF1">
    <property type="entry name" value="ISOVALERYL-HOMOSERINE LACTONE SYNTHASE"/>
    <property type="match status" value="1"/>
</dbReference>
<dbReference type="PRINTS" id="PR01549">
    <property type="entry name" value="AUTOINDCRSYN"/>
</dbReference>
<evidence type="ECO:0000256" key="1">
    <source>
        <dbReference type="ARBA" id="ARBA00012340"/>
    </source>
</evidence>
<evidence type="ECO:0000256" key="6">
    <source>
        <dbReference type="ARBA" id="ARBA00048576"/>
    </source>
</evidence>
<dbReference type="InterPro" id="IPR018311">
    <property type="entry name" value="Autoind_synth_CS"/>
</dbReference>
<dbReference type="PROSITE" id="PS51187">
    <property type="entry name" value="AUTOINDUCER_SYNTH_2"/>
    <property type="match status" value="1"/>
</dbReference>
<proteinExistence type="inferred from homology"/>
<name>A0A0E1W0P3_BURPE</name>
<comment type="catalytic activity">
    <reaction evidence="6 8">
        <text>a fatty acyl-[ACP] + S-adenosyl-L-methionine = an N-acyl-L-homoserine lactone + S-methyl-5'-thioadenosine + holo-[ACP] + H(+)</text>
        <dbReference type="Rhea" id="RHEA:10096"/>
        <dbReference type="Rhea" id="RHEA-COMP:9685"/>
        <dbReference type="Rhea" id="RHEA-COMP:14125"/>
        <dbReference type="ChEBI" id="CHEBI:15378"/>
        <dbReference type="ChEBI" id="CHEBI:17509"/>
        <dbReference type="ChEBI" id="CHEBI:55474"/>
        <dbReference type="ChEBI" id="CHEBI:59789"/>
        <dbReference type="ChEBI" id="CHEBI:64479"/>
        <dbReference type="ChEBI" id="CHEBI:138651"/>
        <dbReference type="EC" id="2.3.1.184"/>
    </reaction>
</comment>
<evidence type="ECO:0000313" key="9">
    <source>
        <dbReference type="EMBL" id="EET05984.1"/>
    </source>
</evidence>
<keyword evidence="3 8" id="KW-0808">Transferase</keyword>
<dbReference type="GO" id="GO:0007165">
    <property type="term" value="P:signal transduction"/>
    <property type="evidence" value="ECO:0007669"/>
    <property type="project" value="TreeGrafter"/>
</dbReference>
<dbReference type="Pfam" id="PF00765">
    <property type="entry name" value="Autoind_synth"/>
    <property type="match status" value="1"/>
</dbReference>
<keyword evidence="4 8" id="KW-0949">S-adenosyl-L-methionine</keyword>
<dbReference type="PANTHER" id="PTHR39322">
    <property type="entry name" value="ACYL-HOMOSERINE-LACTONE SYNTHASE"/>
    <property type="match status" value="1"/>
</dbReference>
<dbReference type="EMBL" id="CM000833">
    <property type="protein sequence ID" value="EET05984.1"/>
    <property type="molecule type" value="Genomic_DNA"/>
</dbReference>
<keyword evidence="5 7" id="KW-0071">Autoinducer synthesis</keyword>
<dbReference type="RefSeq" id="WP_004528416.1">
    <property type="nucleotide sequence ID" value="NZ_CM000833.1"/>
</dbReference>
<protein>
    <recommendedName>
        <fullName evidence="1 8">Acyl-homoserine-lactone synthase</fullName>
        <ecNumber evidence="1 8">2.3.1.184</ecNumber>
    </recommendedName>
    <alternativeName>
        <fullName evidence="8">Autoinducer synthesis protein</fullName>
    </alternativeName>
</protein>
<dbReference type="InterPro" id="IPR001690">
    <property type="entry name" value="Autoind_synthase"/>
</dbReference>
<dbReference type="SUPFAM" id="SSF55729">
    <property type="entry name" value="Acyl-CoA N-acyltransferases (Nat)"/>
    <property type="match status" value="1"/>
</dbReference>
<dbReference type="PROSITE" id="PS00949">
    <property type="entry name" value="AUTOINDUCER_SYNTH_1"/>
    <property type="match status" value="1"/>
</dbReference>
<evidence type="ECO:0000256" key="7">
    <source>
        <dbReference type="PROSITE-ProRule" id="PRU00533"/>
    </source>
</evidence>
<dbReference type="GO" id="GO:0061579">
    <property type="term" value="F:N-acyl homoserine lactone synthase activity"/>
    <property type="evidence" value="ECO:0007669"/>
    <property type="project" value="UniProtKB-UniRule"/>
</dbReference>
<dbReference type="Proteomes" id="UP000001812">
    <property type="component" value="Chromosome II"/>
</dbReference>
<evidence type="ECO:0000256" key="2">
    <source>
        <dbReference type="ARBA" id="ARBA00022654"/>
    </source>
</evidence>
<sequence length="206" mass="22396">MIDTTVISAAQLDSTVKAALGNYRRAIFIEKLGWPLPLVDGLEIDQFDRPDTIYVVGKTESGDICGCARLLPTTRPYLLGEVFPDLMGDAAPPCSAHVWEISRFSSSILSGGPDALRQAHRNTRILLAKIVRFAQAAGVKRLITVSPLAVERLLNRLKVHIHRAGPPRLIDGKPVFACWIEVDDITLQALDIEPAADSAAGALRHS</sequence>
<dbReference type="GeneID" id="93063324"/>